<dbReference type="InterPro" id="IPR027417">
    <property type="entry name" value="P-loop_NTPase"/>
</dbReference>
<evidence type="ECO:0000256" key="3">
    <source>
        <dbReference type="ARBA" id="ARBA00005790"/>
    </source>
</evidence>
<evidence type="ECO:0000256" key="13">
    <source>
        <dbReference type="HAMAP-Rule" id="MF_00328"/>
    </source>
</evidence>
<dbReference type="NCBIfam" id="TIGR03263">
    <property type="entry name" value="guanyl_kin"/>
    <property type="match status" value="1"/>
</dbReference>
<proteinExistence type="inferred from homology"/>
<evidence type="ECO:0000313" key="15">
    <source>
        <dbReference type="EMBL" id="OAR05117.1"/>
    </source>
</evidence>
<dbReference type="PROSITE" id="PS50052">
    <property type="entry name" value="GUANYLATE_KINASE_2"/>
    <property type="match status" value="1"/>
</dbReference>
<evidence type="ECO:0000256" key="10">
    <source>
        <dbReference type="ARBA" id="ARBA00022840"/>
    </source>
</evidence>
<dbReference type="FunFam" id="3.40.50.300:FF:000855">
    <property type="entry name" value="Guanylate kinase"/>
    <property type="match status" value="1"/>
</dbReference>
<comment type="caution">
    <text evidence="15">The sequence shown here is derived from an EMBL/GenBank/DDBJ whole genome shotgun (WGS) entry which is preliminary data.</text>
</comment>
<evidence type="ECO:0000256" key="4">
    <source>
        <dbReference type="ARBA" id="ARBA00012961"/>
    </source>
</evidence>
<comment type="function">
    <text evidence="1 13">Essential for recycling GMP and indirectly, cGMP.</text>
</comment>
<evidence type="ECO:0000256" key="12">
    <source>
        <dbReference type="ARBA" id="ARBA00048594"/>
    </source>
</evidence>
<evidence type="ECO:0000256" key="11">
    <source>
        <dbReference type="ARBA" id="ARBA00030128"/>
    </source>
</evidence>
<keyword evidence="6 13" id="KW-0963">Cytoplasm</keyword>
<protein>
    <recommendedName>
        <fullName evidence="5 13">Guanylate kinase</fullName>
        <ecNumber evidence="4 13">2.7.4.8</ecNumber>
    </recommendedName>
    <alternativeName>
        <fullName evidence="11 13">GMP kinase</fullName>
    </alternativeName>
</protein>
<dbReference type="InterPro" id="IPR008144">
    <property type="entry name" value="Guanylate_kin-like_dom"/>
</dbReference>
<dbReference type="Proteomes" id="UP000243024">
    <property type="component" value="Unassembled WGS sequence"/>
</dbReference>
<dbReference type="InterPro" id="IPR017665">
    <property type="entry name" value="Guanylate_kinase"/>
</dbReference>
<name>A0A132MQ98_HYDSH</name>
<reference evidence="15 16" key="1">
    <citation type="submission" date="2015-09" db="EMBL/GenBank/DDBJ databases">
        <title>Draft genome sequence of Hydrogenibacillus schlegelii DSM 2000.</title>
        <authorList>
            <person name="Hemp J."/>
        </authorList>
    </citation>
    <scope>NUCLEOTIDE SEQUENCE [LARGE SCALE GENOMIC DNA]</scope>
    <source>
        <strain evidence="15 16">MA 48</strain>
    </source>
</reference>
<keyword evidence="16" id="KW-1185">Reference proteome</keyword>
<dbReference type="GO" id="GO:0004385">
    <property type="term" value="F:GMP kinase activity"/>
    <property type="evidence" value="ECO:0007669"/>
    <property type="project" value="UniProtKB-UniRule"/>
</dbReference>
<organism evidence="15 16">
    <name type="scientific">Hydrogenibacillus schlegelii</name>
    <name type="common">Bacillus schlegelii</name>
    <dbReference type="NCBI Taxonomy" id="1484"/>
    <lineage>
        <taxon>Bacteria</taxon>
        <taxon>Bacillati</taxon>
        <taxon>Bacillota</taxon>
        <taxon>Bacilli</taxon>
        <taxon>Bacillales</taxon>
        <taxon>Bacillales Family X. Incertae Sedis</taxon>
        <taxon>Hydrogenibacillus</taxon>
    </lineage>
</organism>
<comment type="subcellular location">
    <subcellularLocation>
        <location evidence="2 13">Cytoplasm</location>
    </subcellularLocation>
</comment>
<sequence length="207" mass="23984">MSGRRGLLIVLSGPSGVGKGTVGQKLRERMPDLVYSVSVTSRPPRAGEVEGVNYFFRSREQFEEMIRQDAFLEWAEYVSNYYGTPKAFVFEKLAQGRDVLLEIEVQGARQVRRRYPDGVFIFLAPPTWEALVDRIQGRGTEDPAVISERLRQAEQEVREVDLYDYVVVNDDVDAAVERIRCIITAEHLRRARAFDEMRRRLTREVWR</sequence>
<evidence type="ECO:0000313" key="16">
    <source>
        <dbReference type="Proteomes" id="UP000243024"/>
    </source>
</evidence>
<dbReference type="GO" id="GO:0005829">
    <property type="term" value="C:cytosol"/>
    <property type="evidence" value="ECO:0007669"/>
    <property type="project" value="TreeGrafter"/>
</dbReference>
<dbReference type="PANTHER" id="PTHR23117">
    <property type="entry name" value="GUANYLATE KINASE-RELATED"/>
    <property type="match status" value="1"/>
</dbReference>
<dbReference type="SMART" id="SM00072">
    <property type="entry name" value="GuKc"/>
    <property type="match status" value="1"/>
</dbReference>
<dbReference type="HAMAP" id="MF_00328">
    <property type="entry name" value="Guanylate_kinase"/>
    <property type="match status" value="1"/>
</dbReference>
<dbReference type="Gene3D" id="3.30.63.10">
    <property type="entry name" value="Guanylate Kinase phosphate binding domain"/>
    <property type="match status" value="1"/>
</dbReference>
<dbReference type="GO" id="GO:0005524">
    <property type="term" value="F:ATP binding"/>
    <property type="evidence" value="ECO:0007669"/>
    <property type="project" value="UniProtKB-UniRule"/>
</dbReference>
<comment type="similarity">
    <text evidence="3 13">Belongs to the guanylate kinase family.</text>
</comment>
<evidence type="ECO:0000256" key="2">
    <source>
        <dbReference type="ARBA" id="ARBA00004496"/>
    </source>
</evidence>
<accession>A0A132MQ98</accession>
<dbReference type="Gene3D" id="3.40.50.300">
    <property type="entry name" value="P-loop containing nucleotide triphosphate hydrolases"/>
    <property type="match status" value="1"/>
</dbReference>
<dbReference type="SUPFAM" id="SSF52540">
    <property type="entry name" value="P-loop containing nucleoside triphosphate hydrolases"/>
    <property type="match status" value="1"/>
</dbReference>
<dbReference type="CDD" id="cd00071">
    <property type="entry name" value="GMPK"/>
    <property type="match status" value="1"/>
</dbReference>
<comment type="catalytic activity">
    <reaction evidence="12 13">
        <text>GMP + ATP = GDP + ADP</text>
        <dbReference type="Rhea" id="RHEA:20780"/>
        <dbReference type="ChEBI" id="CHEBI:30616"/>
        <dbReference type="ChEBI" id="CHEBI:58115"/>
        <dbReference type="ChEBI" id="CHEBI:58189"/>
        <dbReference type="ChEBI" id="CHEBI:456216"/>
        <dbReference type="EC" id="2.7.4.8"/>
    </reaction>
</comment>
<evidence type="ECO:0000256" key="1">
    <source>
        <dbReference type="ARBA" id="ARBA00003531"/>
    </source>
</evidence>
<dbReference type="AlphaFoldDB" id="A0A132MQ98"/>
<dbReference type="EC" id="2.7.4.8" evidence="4 13"/>
<keyword evidence="7 13" id="KW-0808">Transferase</keyword>
<dbReference type="STRING" id="1484.SA87_06195"/>
<evidence type="ECO:0000256" key="8">
    <source>
        <dbReference type="ARBA" id="ARBA00022741"/>
    </source>
</evidence>
<dbReference type="PROSITE" id="PS00856">
    <property type="entry name" value="GUANYLATE_KINASE_1"/>
    <property type="match status" value="1"/>
</dbReference>
<feature type="binding site" evidence="13">
    <location>
        <begin position="13"/>
        <end position="20"/>
    </location>
    <ligand>
        <name>ATP</name>
        <dbReference type="ChEBI" id="CHEBI:30616"/>
    </ligand>
</feature>
<gene>
    <name evidence="13" type="primary">gmk</name>
    <name evidence="15" type="ORF">SA87_06195</name>
</gene>
<dbReference type="InterPro" id="IPR020590">
    <property type="entry name" value="Guanylate_kinase_CS"/>
</dbReference>
<keyword evidence="8 13" id="KW-0547">Nucleotide-binding</keyword>
<evidence type="ECO:0000256" key="9">
    <source>
        <dbReference type="ARBA" id="ARBA00022777"/>
    </source>
</evidence>
<evidence type="ECO:0000259" key="14">
    <source>
        <dbReference type="PROSITE" id="PS50052"/>
    </source>
</evidence>
<feature type="domain" description="Guanylate kinase-like" evidence="14">
    <location>
        <begin position="6"/>
        <end position="184"/>
    </location>
</feature>
<dbReference type="InterPro" id="IPR008145">
    <property type="entry name" value="GK/Ca_channel_bsu"/>
</dbReference>
<dbReference type="OrthoDB" id="9808150at2"/>
<dbReference type="EMBL" id="JXBB01000005">
    <property type="protein sequence ID" value="OAR05117.1"/>
    <property type="molecule type" value="Genomic_DNA"/>
</dbReference>
<dbReference type="PANTHER" id="PTHR23117:SF13">
    <property type="entry name" value="GUANYLATE KINASE"/>
    <property type="match status" value="1"/>
</dbReference>
<evidence type="ECO:0000256" key="7">
    <source>
        <dbReference type="ARBA" id="ARBA00022679"/>
    </source>
</evidence>
<dbReference type="Pfam" id="PF00625">
    <property type="entry name" value="Guanylate_kin"/>
    <property type="match status" value="1"/>
</dbReference>
<evidence type="ECO:0000256" key="5">
    <source>
        <dbReference type="ARBA" id="ARBA00016296"/>
    </source>
</evidence>
<dbReference type="FunFam" id="3.30.63.10:FF:000002">
    <property type="entry name" value="Guanylate kinase 1"/>
    <property type="match status" value="1"/>
</dbReference>
<evidence type="ECO:0000256" key="6">
    <source>
        <dbReference type="ARBA" id="ARBA00022490"/>
    </source>
</evidence>
<keyword evidence="9 13" id="KW-0418">Kinase</keyword>
<keyword evidence="10 13" id="KW-0067">ATP-binding</keyword>